<protein>
    <submittedName>
        <fullName evidence="2">Uncharacterized protein</fullName>
    </submittedName>
</protein>
<gene>
    <name evidence="2" type="ORF">A9K55_005268</name>
</gene>
<proteinExistence type="predicted"/>
<reference evidence="2 3" key="1">
    <citation type="journal article" date="2017" name="BMC Genomics">
        <title>Chromosome level assembly and secondary metabolite potential of the parasitic fungus Cordyceps militaris.</title>
        <authorList>
            <person name="Kramer G.J."/>
            <person name="Nodwell J.R."/>
        </authorList>
    </citation>
    <scope>NUCLEOTIDE SEQUENCE [LARGE SCALE GENOMIC DNA]</scope>
    <source>
        <strain evidence="2 3">ATCC 34164</strain>
    </source>
</reference>
<evidence type="ECO:0000313" key="2">
    <source>
        <dbReference type="EMBL" id="ATY64858.1"/>
    </source>
</evidence>
<evidence type="ECO:0000313" key="3">
    <source>
        <dbReference type="Proteomes" id="UP000323067"/>
    </source>
</evidence>
<evidence type="ECO:0000256" key="1">
    <source>
        <dbReference type="SAM" id="MobiDB-lite"/>
    </source>
</evidence>
<accession>A0A2H4SP14</accession>
<dbReference type="Proteomes" id="UP000323067">
    <property type="component" value="Chromosome v"/>
</dbReference>
<dbReference type="AlphaFoldDB" id="A0A2H4SP14"/>
<dbReference type="VEuPathDB" id="FungiDB:A9K55_005268"/>
<feature type="region of interest" description="Disordered" evidence="1">
    <location>
        <begin position="1"/>
        <end position="46"/>
    </location>
</feature>
<name>A0A2H4SP14_CORMI</name>
<sequence>MYTTDAWSKHSSSSPIPIPPSSTHTTPSIPTRPRISPPRSPAADARARRRRAAILIHAAVVLYAEIPREPGWRARRALGAGHDDAPAAGGAALPAARHAVPLALVRARRAGRVPLLLLPGRDGGGGCLPVDGESNLGHEEHPHQAGQLKKPEHGFVLGAA</sequence>
<dbReference type="EMBL" id="CP023325">
    <property type="protein sequence ID" value="ATY64858.1"/>
    <property type="molecule type" value="Genomic_DNA"/>
</dbReference>
<organism evidence="2 3">
    <name type="scientific">Cordyceps militaris</name>
    <name type="common">Caterpillar fungus</name>
    <name type="synonym">Clavaria militaris</name>
    <dbReference type="NCBI Taxonomy" id="73501"/>
    <lineage>
        <taxon>Eukaryota</taxon>
        <taxon>Fungi</taxon>
        <taxon>Dikarya</taxon>
        <taxon>Ascomycota</taxon>
        <taxon>Pezizomycotina</taxon>
        <taxon>Sordariomycetes</taxon>
        <taxon>Hypocreomycetidae</taxon>
        <taxon>Hypocreales</taxon>
        <taxon>Cordycipitaceae</taxon>
        <taxon>Cordyceps</taxon>
    </lineage>
</organism>
<feature type="compositionally biased region" description="Low complexity" evidence="1">
    <location>
        <begin position="10"/>
        <end position="34"/>
    </location>
</feature>